<gene>
    <name evidence="1" type="ORF">G3O08_12810</name>
</gene>
<comment type="caution">
    <text evidence="1">The sequence shown here is derived from an EMBL/GenBank/DDBJ whole genome shotgun (WGS) entry which is preliminary data.</text>
</comment>
<evidence type="ECO:0000313" key="2">
    <source>
        <dbReference type="Proteomes" id="UP000486602"/>
    </source>
</evidence>
<dbReference type="PROSITE" id="PS51257">
    <property type="entry name" value="PROKAR_LIPOPROTEIN"/>
    <property type="match status" value="1"/>
</dbReference>
<reference evidence="1 2" key="1">
    <citation type="submission" date="2020-02" db="EMBL/GenBank/DDBJ databases">
        <title>Out from the shadows clarifying the taxonomy of the family Cryomorphaceae and related taxa by utilizing the GTDB taxonomic framework.</title>
        <authorList>
            <person name="Bowman J.P."/>
        </authorList>
    </citation>
    <scope>NUCLEOTIDE SEQUENCE [LARGE SCALE GENOMIC DNA]</scope>
    <source>
        <strain evidence="1 2">QSSC 1-22</strain>
    </source>
</reference>
<proteinExistence type="predicted"/>
<evidence type="ECO:0008006" key="3">
    <source>
        <dbReference type="Google" id="ProtNLM"/>
    </source>
</evidence>
<dbReference type="AlphaFoldDB" id="A0A7K3WUP1"/>
<dbReference type="Proteomes" id="UP000486602">
    <property type="component" value="Unassembled WGS sequence"/>
</dbReference>
<organism evidence="1 2">
    <name type="scientific">Cryomorpha ignava</name>
    <dbReference type="NCBI Taxonomy" id="101383"/>
    <lineage>
        <taxon>Bacteria</taxon>
        <taxon>Pseudomonadati</taxon>
        <taxon>Bacteroidota</taxon>
        <taxon>Flavobacteriia</taxon>
        <taxon>Flavobacteriales</taxon>
        <taxon>Cryomorphaceae</taxon>
        <taxon>Cryomorpha</taxon>
    </lineage>
</organism>
<protein>
    <recommendedName>
        <fullName evidence="3">Lipocalin family protein</fullName>
    </recommendedName>
</protein>
<keyword evidence="2" id="KW-1185">Reference proteome</keyword>
<accession>A0A7K3WUP1</accession>
<dbReference type="RefSeq" id="WP_163285779.1">
    <property type="nucleotide sequence ID" value="NZ_JAAGVY010000025.1"/>
</dbReference>
<sequence>MNREKRTLIRNKPFLENWFVFLSLITLPLLTGCNKTDDFEDLELLTKKNWHLTSRTQGGVDITNDCDLDDILLFEDATKFNYEDGVLNCFENDLNKVGDTWKIIDDLTVLRMKYKFSGEGRGSVVEYWKIIELSETSLIIEDALAEDNDQIPEIRTYLN</sequence>
<name>A0A7K3WUP1_9FLAO</name>
<evidence type="ECO:0000313" key="1">
    <source>
        <dbReference type="EMBL" id="NEN24385.1"/>
    </source>
</evidence>
<dbReference type="EMBL" id="JAAGVY010000025">
    <property type="protein sequence ID" value="NEN24385.1"/>
    <property type="molecule type" value="Genomic_DNA"/>
</dbReference>